<dbReference type="PROSITE" id="PS00675">
    <property type="entry name" value="SIGMA54_INTERACT_1"/>
    <property type="match status" value="1"/>
</dbReference>
<dbReference type="FunFam" id="3.40.50.300:FF:000006">
    <property type="entry name" value="DNA-binding transcriptional regulator NtrC"/>
    <property type="match status" value="1"/>
</dbReference>
<dbReference type="InterPro" id="IPR025943">
    <property type="entry name" value="Sigma_54_int_dom_ATP-bd_2"/>
</dbReference>
<evidence type="ECO:0000256" key="1">
    <source>
        <dbReference type="ARBA" id="ARBA00022741"/>
    </source>
</evidence>
<dbReference type="SUPFAM" id="SSF52172">
    <property type="entry name" value="CheY-like"/>
    <property type="match status" value="1"/>
</dbReference>
<dbReference type="SUPFAM" id="SSF46689">
    <property type="entry name" value="Homeodomain-like"/>
    <property type="match status" value="1"/>
</dbReference>
<keyword evidence="1" id="KW-0547">Nucleotide-binding</keyword>
<dbReference type="InterPro" id="IPR025944">
    <property type="entry name" value="Sigma_54_int_dom_CS"/>
</dbReference>
<evidence type="ECO:0000256" key="6">
    <source>
        <dbReference type="PROSITE-ProRule" id="PRU00169"/>
    </source>
</evidence>
<keyword evidence="5" id="KW-0804">Transcription</keyword>
<proteinExistence type="predicted"/>
<evidence type="ECO:0000313" key="9">
    <source>
        <dbReference type="EMBL" id="SFI69545.1"/>
    </source>
</evidence>
<name>A0A1I3KBH1_9SPIR</name>
<protein>
    <submittedName>
        <fullName evidence="9">DNA-binding transcriptional response regulator, NtrC family, contains REC, AAA-type ATPase, and a Fis-type DNA-binding domains</fullName>
    </submittedName>
</protein>
<keyword evidence="6" id="KW-0597">Phosphoprotein</keyword>
<dbReference type="Gene3D" id="3.40.50.300">
    <property type="entry name" value="P-loop containing nucleotide triphosphate hydrolases"/>
    <property type="match status" value="1"/>
</dbReference>
<dbReference type="SMART" id="SM00382">
    <property type="entry name" value="AAA"/>
    <property type="match status" value="1"/>
</dbReference>
<feature type="modified residue" description="4-aspartylphosphate" evidence="6">
    <location>
        <position position="51"/>
    </location>
</feature>
<dbReference type="InterPro" id="IPR027417">
    <property type="entry name" value="P-loop_NTPase"/>
</dbReference>
<dbReference type="SUPFAM" id="SSF52540">
    <property type="entry name" value="P-loop containing nucleoside triphosphate hydrolases"/>
    <property type="match status" value="1"/>
</dbReference>
<dbReference type="GO" id="GO:0043565">
    <property type="term" value="F:sequence-specific DNA binding"/>
    <property type="evidence" value="ECO:0007669"/>
    <property type="project" value="InterPro"/>
</dbReference>
<dbReference type="InterPro" id="IPR002197">
    <property type="entry name" value="HTH_Fis"/>
</dbReference>
<dbReference type="PROSITE" id="PS50045">
    <property type="entry name" value="SIGMA54_INTERACT_4"/>
    <property type="match status" value="1"/>
</dbReference>
<evidence type="ECO:0000256" key="4">
    <source>
        <dbReference type="ARBA" id="ARBA00023125"/>
    </source>
</evidence>
<dbReference type="Gene3D" id="1.10.8.60">
    <property type="match status" value="1"/>
</dbReference>
<keyword evidence="4 9" id="KW-0238">DNA-binding</keyword>
<evidence type="ECO:0000256" key="5">
    <source>
        <dbReference type="ARBA" id="ARBA00023163"/>
    </source>
</evidence>
<gene>
    <name evidence="9" type="ORF">SAMN04487775_104176</name>
</gene>
<dbReference type="PROSITE" id="PS50110">
    <property type="entry name" value="RESPONSE_REGULATORY"/>
    <property type="match status" value="1"/>
</dbReference>
<dbReference type="GO" id="GO:0006355">
    <property type="term" value="P:regulation of DNA-templated transcription"/>
    <property type="evidence" value="ECO:0007669"/>
    <property type="project" value="InterPro"/>
</dbReference>
<dbReference type="PRINTS" id="PR01590">
    <property type="entry name" value="HTHFIS"/>
</dbReference>
<evidence type="ECO:0000259" key="8">
    <source>
        <dbReference type="PROSITE" id="PS50110"/>
    </source>
</evidence>
<dbReference type="AlphaFoldDB" id="A0A1I3KBH1"/>
<evidence type="ECO:0000313" key="10">
    <source>
        <dbReference type="Proteomes" id="UP000182737"/>
    </source>
</evidence>
<dbReference type="InterPro" id="IPR001789">
    <property type="entry name" value="Sig_transdc_resp-reg_receiver"/>
</dbReference>
<dbReference type="InterPro" id="IPR009057">
    <property type="entry name" value="Homeodomain-like_sf"/>
</dbReference>
<dbReference type="Proteomes" id="UP000182737">
    <property type="component" value="Unassembled WGS sequence"/>
</dbReference>
<dbReference type="PROSITE" id="PS00688">
    <property type="entry name" value="SIGMA54_INTERACT_3"/>
    <property type="match status" value="1"/>
</dbReference>
<dbReference type="Pfam" id="PF25601">
    <property type="entry name" value="AAA_lid_14"/>
    <property type="match status" value="1"/>
</dbReference>
<evidence type="ECO:0000256" key="2">
    <source>
        <dbReference type="ARBA" id="ARBA00022840"/>
    </source>
</evidence>
<dbReference type="Gene3D" id="1.10.10.60">
    <property type="entry name" value="Homeodomain-like"/>
    <property type="match status" value="1"/>
</dbReference>
<dbReference type="GO" id="GO:0000160">
    <property type="term" value="P:phosphorelay signal transduction system"/>
    <property type="evidence" value="ECO:0007669"/>
    <property type="project" value="InterPro"/>
</dbReference>
<keyword evidence="2" id="KW-0067">ATP-binding</keyword>
<dbReference type="InterPro" id="IPR058031">
    <property type="entry name" value="AAA_lid_NorR"/>
</dbReference>
<accession>A0A1I3KBH1</accession>
<keyword evidence="3" id="KW-0805">Transcription regulation</keyword>
<dbReference type="SMART" id="SM00448">
    <property type="entry name" value="REC"/>
    <property type="match status" value="1"/>
</dbReference>
<sequence>MTILTIDDEENIRNGLADNFELEGYDVKQAANGADGLELIAQGGIDLVITDLRMDGISGSEVVKRVTSEHPGIPIIVLTGHGSIDDATAALKAGAFDFLTKPLDLDHLNKIVKNALQGKILAEQNRELKAKLLKSESSDEMIGKSDSLNRVRQMISKAAPAKASVLITGESGVGKELVAKAIHAQSDRADKPFIVVHCAALSETLIESELFGYEKGAFTGAETVHKGRFELADGGTVFLDEIGEVNLATQVKLLRVLQEHKFERVGGEKSIEVDVRVVAATNRNLEDEVKADRFREDLFYRLNVVRIEMPSLRERMDDIPLLMHSFLREFNIENKKNIKGFDKASKSAMIKYSWPGNIRELKNAVESAVVMCTGDEIKMEDLPRALRAQGEEKVITIPIGITMDEAEKIIIQENLAANNGNKSRTADVLGIGRKTLHRKLEELNIE</sequence>
<dbReference type="Gene3D" id="3.40.50.2300">
    <property type="match status" value="1"/>
</dbReference>
<dbReference type="Pfam" id="PF02954">
    <property type="entry name" value="HTH_8"/>
    <property type="match status" value="1"/>
</dbReference>
<dbReference type="InterPro" id="IPR011006">
    <property type="entry name" value="CheY-like_superfamily"/>
</dbReference>
<dbReference type="PANTHER" id="PTHR32071">
    <property type="entry name" value="TRANSCRIPTIONAL REGULATORY PROTEIN"/>
    <property type="match status" value="1"/>
</dbReference>
<dbReference type="PROSITE" id="PS00676">
    <property type="entry name" value="SIGMA54_INTERACT_2"/>
    <property type="match status" value="1"/>
</dbReference>
<dbReference type="InterPro" id="IPR002078">
    <property type="entry name" value="Sigma_54_int"/>
</dbReference>
<feature type="domain" description="Sigma-54 factor interaction" evidence="7">
    <location>
        <begin position="141"/>
        <end position="370"/>
    </location>
</feature>
<dbReference type="EMBL" id="FORI01000004">
    <property type="protein sequence ID" value="SFI69545.1"/>
    <property type="molecule type" value="Genomic_DNA"/>
</dbReference>
<reference evidence="10" key="1">
    <citation type="submission" date="2016-10" db="EMBL/GenBank/DDBJ databases">
        <authorList>
            <person name="Varghese N."/>
            <person name="Submissions S."/>
        </authorList>
    </citation>
    <scope>NUCLEOTIDE SEQUENCE [LARGE SCALE GENOMIC DNA]</scope>
    <source>
        <strain evidence="10">XBD1002</strain>
    </source>
</reference>
<dbReference type="Pfam" id="PF00072">
    <property type="entry name" value="Response_reg"/>
    <property type="match status" value="1"/>
</dbReference>
<evidence type="ECO:0000256" key="3">
    <source>
        <dbReference type="ARBA" id="ARBA00023015"/>
    </source>
</evidence>
<dbReference type="InterPro" id="IPR003593">
    <property type="entry name" value="AAA+_ATPase"/>
</dbReference>
<organism evidence="9 10">
    <name type="scientific">Treponema bryantii</name>
    <dbReference type="NCBI Taxonomy" id="163"/>
    <lineage>
        <taxon>Bacteria</taxon>
        <taxon>Pseudomonadati</taxon>
        <taxon>Spirochaetota</taxon>
        <taxon>Spirochaetia</taxon>
        <taxon>Spirochaetales</taxon>
        <taxon>Treponemataceae</taxon>
        <taxon>Treponema</taxon>
    </lineage>
</organism>
<keyword evidence="10" id="KW-1185">Reference proteome</keyword>
<feature type="domain" description="Response regulatory" evidence="8">
    <location>
        <begin position="2"/>
        <end position="116"/>
    </location>
</feature>
<dbReference type="RefSeq" id="WP_074931279.1">
    <property type="nucleotide sequence ID" value="NZ_FORI01000004.1"/>
</dbReference>
<dbReference type="GO" id="GO:0005524">
    <property type="term" value="F:ATP binding"/>
    <property type="evidence" value="ECO:0007669"/>
    <property type="project" value="UniProtKB-KW"/>
</dbReference>
<dbReference type="OrthoDB" id="9803970at2"/>
<dbReference type="CDD" id="cd00009">
    <property type="entry name" value="AAA"/>
    <property type="match status" value="1"/>
</dbReference>
<evidence type="ECO:0000259" key="7">
    <source>
        <dbReference type="PROSITE" id="PS50045"/>
    </source>
</evidence>
<dbReference type="Pfam" id="PF00158">
    <property type="entry name" value="Sigma54_activat"/>
    <property type="match status" value="1"/>
</dbReference>
<dbReference type="InterPro" id="IPR025662">
    <property type="entry name" value="Sigma_54_int_dom_ATP-bd_1"/>
</dbReference>